<evidence type="ECO:0000256" key="5">
    <source>
        <dbReference type="ARBA" id="ARBA00023146"/>
    </source>
</evidence>
<dbReference type="Pfam" id="PF00133">
    <property type="entry name" value="tRNA-synt_1"/>
    <property type="match status" value="1"/>
</dbReference>
<dbReference type="OrthoDB" id="1706657at2759"/>
<keyword evidence="3" id="KW-0067">ATP-binding</keyword>
<feature type="domain" description="Aminoacyl-tRNA synthetase class Ia" evidence="6">
    <location>
        <begin position="91"/>
        <end position="138"/>
    </location>
</feature>
<gene>
    <name evidence="7" type="ORF">RFI_15395</name>
</gene>
<evidence type="ECO:0000256" key="1">
    <source>
        <dbReference type="ARBA" id="ARBA00022598"/>
    </source>
</evidence>
<proteinExistence type="predicted"/>
<dbReference type="SUPFAM" id="SSF52374">
    <property type="entry name" value="Nucleotidylyl transferase"/>
    <property type="match status" value="1"/>
</dbReference>
<reference evidence="7 8" key="1">
    <citation type="journal article" date="2013" name="Curr. Biol.">
        <title>The Genome of the Foraminiferan Reticulomyxa filosa.</title>
        <authorList>
            <person name="Glockner G."/>
            <person name="Hulsmann N."/>
            <person name="Schleicher M."/>
            <person name="Noegel A.A."/>
            <person name="Eichinger L."/>
            <person name="Gallinger C."/>
            <person name="Pawlowski J."/>
            <person name="Sierra R."/>
            <person name="Euteneuer U."/>
            <person name="Pillet L."/>
            <person name="Moustafa A."/>
            <person name="Platzer M."/>
            <person name="Groth M."/>
            <person name="Szafranski K."/>
            <person name="Schliwa M."/>
        </authorList>
    </citation>
    <scope>NUCLEOTIDE SEQUENCE [LARGE SCALE GENOMIC DNA]</scope>
</reference>
<dbReference type="EMBL" id="ASPP01011277">
    <property type="protein sequence ID" value="ETO21809.1"/>
    <property type="molecule type" value="Genomic_DNA"/>
</dbReference>
<dbReference type="PANTHER" id="PTHR42780:SF1">
    <property type="entry name" value="ISOLEUCINE--TRNA LIGASE, CYTOPLASMIC"/>
    <property type="match status" value="1"/>
</dbReference>
<dbReference type="GO" id="GO:0005524">
    <property type="term" value="F:ATP binding"/>
    <property type="evidence" value="ECO:0007669"/>
    <property type="project" value="UniProtKB-KW"/>
</dbReference>
<sequence length="140" mass="17019">MYSLLRRLCNLRKDRQDRVNFPAEEEKILEYWREIKAFETQLEKSKGKKHYTFYELKSNKIMDVWEREKRGRRGGGQKQNKNKKFFENLRQYYGHILAGTIKDVVCRYATQTGHYVERRFGWDTHGLPVEYEIEKALHIN</sequence>
<evidence type="ECO:0000256" key="4">
    <source>
        <dbReference type="ARBA" id="ARBA00022917"/>
    </source>
</evidence>
<dbReference type="Proteomes" id="UP000023152">
    <property type="component" value="Unassembled WGS sequence"/>
</dbReference>
<dbReference type="Gene3D" id="3.40.50.620">
    <property type="entry name" value="HUPs"/>
    <property type="match status" value="1"/>
</dbReference>
<evidence type="ECO:0000313" key="7">
    <source>
        <dbReference type="EMBL" id="ETO21809.1"/>
    </source>
</evidence>
<keyword evidence="5 7" id="KW-0030">Aminoacyl-tRNA synthetase</keyword>
<keyword evidence="8" id="KW-1185">Reference proteome</keyword>
<comment type="caution">
    <text evidence="7">The sequence shown here is derived from an EMBL/GenBank/DDBJ whole genome shotgun (WGS) entry which is preliminary data.</text>
</comment>
<dbReference type="GO" id="GO:0004822">
    <property type="term" value="F:isoleucine-tRNA ligase activity"/>
    <property type="evidence" value="ECO:0007669"/>
    <property type="project" value="InterPro"/>
</dbReference>
<evidence type="ECO:0000256" key="2">
    <source>
        <dbReference type="ARBA" id="ARBA00022741"/>
    </source>
</evidence>
<keyword evidence="4" id="KW-0648">Protein biosynthesis</keyword>
<feature type="non-terminal residue" evidence="7">
    <location>
        <position position="140"/>
    </location>
</feature>
<evidence type="ECO:0000256" key="3">
    <source>
        <dbReference type="ARBA" id="ARBA00022840"/>
    </source>
</evidence>
<dbReference type="AlphaFoldDB" id="X6N7T2"/>
<accession>X6N7T2</accession>
<evidence type="ECO:0000313" key="8">
    <source>
        <dbReference type="Proteomes" id="UP000023152"/>
    </source>
</evidence>
<dbReference type="InterPro" id="IPR023586">
    <property type="entry name" value="Ile-tRNA-ligase_type2"/>
</dbReference>
<dbReference type="InterPro" id="IPR014729">
    <property type="entry name" value="Rossmann-like_a/b/a_fold"/>
</dbReference>
<organism evidence="7 8">
    <name type="scientific">Reticulomyxa filosa</name>
    <dbReference type="NCBI Taxonomy" id="46433"/>
    <lineage>
        <taxon>Eukaryota</taxon>
        <taxon>Sar</taxon>
        <taxon>Rhizaria</taxon>
        <taxon>Retaria</taxon>
        <taxon>Foraminifera</taxon>
        <taxon>Monothalamids</taxon>
        <taxon>Reticulomyxidae</taxon>
        <taxon>Reticulomyxa</taxon>
    </lineage>
</organism>
<dbReference type="InterPro" id="IPR002300">
    <property type="entry name" value="aa-tRNA-synth_Ia"/>
</dbReference>
<keyword evidence="1" id="KW-0436">Ligase</keyword>
<dbReference type="GO" id="GO:0006428">
    <property type="term" value="P:isoleucyl-tRNA aminoacylation"/>
    <property type="evidence" value="ECO:0007669"/>
    <property type="project" value="TreeGrafter"/>
</dbReference>
<protein>
    <submittedName>
        <fullName evidence="7">Isoleucyl-tRNA synthetase</fullName>
    </submittedName>
</protein>
<dbReference type="PANTHER" id="PTHR42780">
    <property type="entry name" value="SOLEUCYL-TRNA SYNTHETASE"/>
    <property type="match status" value="1"/>
</dbReference>
<name>X6N7T2_RETFI</name>
<keyword evidence="2" id="KW-0547">Nucleotide-binding</keyword>
<evidence type="ECO:0000259" key="6">
    <source>
        <dbReference type="Pfam" id="PF00133"/>
    </source>
</evidence>